<dbReference type="RefSeq" id="WP_184758179.1">
    <property type="nucleotide sequence ID" value="NZ_BAABEK010000003.1"/>
</dbReference>
<sequence length="283" mass="30272">MTLRIVLPVLMAGATAVPAGAPAGTEQVWPPSSDLVIRSITLNPGAPVVGPTGSVHLVIEVVARGVAGSAGMTVQVDPGAPPGPLEGARPEAQLGPVSRPGPAPQTGPISVSPFVASIVPPRAARPVGPAWPASGEWEVWRFEPDKKLSRWYPAGPWAVAATARGVDGGTVTRYAGFQLRRDTKFSSVQALRKGTGVEVRGVLNRVDPQGYLDYAPFSGQTVEILHREEGQERWTKSAEATTDDQGHFLRTVTGHRDDEWRARFMETERYATGRSRVHKAARQ</sequence>
<keyword evidence="2" id="KW-0732">Signal</keyword>
<dbReference type="AlphaFoldDB" id="A0A7W7S378"/>
<reference evidence="3 4" key="1">
    <citation type="submission" date="2020-08" db="EMBL/GenBank/DDBJ databases">
        <title>Sequencing the genomes of 1000 actinobacteria strains.</title>
        <authorList>
            <person name="Klenk H.-P."/>
        </authorList>
    </citation>
    <scope>NUCLEOTIDE SEQUENCE [LARGE SCALE GENOMIC DNA]</scope>
    <source>
        <strain evidence="3 4">DSM 43023</strain>
    </source>
</reference>
<feature type="region of interest" description="Disordered" evidence="1">
    <location>
        <begin position="75"/>
        <end position="108"/>
    </location>
</feature>
<protein>
    <submittedName>
        <fullName evidence="3">Uncharacterized protein</fullName>
    </submittedName>
</protein>
<gene>
    <name evidence="3" type="ORF">FHR32_006547</name>
</gene>
<evidence type="ECO:0000256" key="1">
    <source>
        <dbReference type="SAM" id="MobiDB-lite"/>
    </source>
</evidence>
<evidence type="ECO:0000313" key="4">
    <source>
        <dbReference type="Proteomes" id="UP000534286"/>
    </source>
</evidence>
<feature type="chain" id="PRO_5031512123" evidence="2">
    <location>
        <begin position="22"/>
        <end position="283"/>
    </location>
</feature>
<evidence type="ECO:0000313" key="3">
    <source>
        <dbReference type="EMBL" id="MBB4942161.1"/>
    </source>
</evidence>
<comment type="caution">
    <text evidence="3">The sequence shown here is derived from an EMBL/GenBank/DDBJ whole genome shotgun (WGS) entry which is preliminary data.</text>
</comment>
<organism evidence="3 4">
    <name type="scientific">Streptosporangium album</name>
    <dbReference type="NCBI Taxonomy" id="47479"/>
    <lineage>
        <taxon>Bacteria</taxon>
        <taxon>Bacillati</taxon>
        <taxon>Actinomycetota</taxon>
        <taxon>Actinomycetes</taxon>
        <taxon>Streptosporangiales</taxon>
        <taxon>Streptosporangiaceae</taxon>
        <taxon>Streptosporangium</taxon>
    </lineage>
</organism>
<feature type="signal peptide" evidence="2">
    <location>
        <begin position="1"/>
        <end position="21"/>
    </location>
</feature>
<proteinExistence type="predicted"/>
<dbReference type="EMBL" id="JACHJU010000003">
    <property type="protein sequence ID" value="MBB4942161.1"/>
    <property type="molecule type" value="Genomic_DNA"/>
</dbReference>
<evidence type="ECO:0000256" key="2">
    <source>
        <dbReference type="SAM" id="SignalP"/>
    </source>
</evidence>
<dbReference type="Proteomes" id="UP000534286">
    <property type="component" value="Unassembled WGS sequence"/>
</dbReference>
<accession>A0A7W7S378</accession>
<name>A0A7W7S378_9ACTN</name>
<keyword evidence="4" id="KW-1185">Reference proteome</keyword>